<dbReference type="CDD" id="cd02869">
    <property type="entry name" value="PseudoU_synth_RluA_like"/>
    <property type="match status" value="1"/>
</dbReference>
<dbReference type="SUPFAM" id="SSF55120">
    <property type="entry name" value="Pseudouridine synthase"/>
    <property type="match status" value="1"/>
</dbReference>
<dbReference type="InterPro" id="IPR006224">
    <property type="entry name" value="PsdUridine_synth_RluA-like_CS"/>
</dbReference>
<gene>
    <name evidence="7" type="ORF">IAB80_09120</name>
</gene>
<dbReference type="EC" id="5.4.99.-" evidence="5"/>
<dbReference type="PROSITE" id="PS50889">
    <property type="entry name" value="S4"/>
    <property type="match status" value="1"/>
</dbReference>
<evidence type="ECO:0000256" key="1">
    <source>
        <dbReference type="ARBA" id="ARBA00010876"/>
    </source>
</evidence>
<dbReference type="CDD" id="cd00165">
    <property type="entry name" value="S4"/>
    <property type="match status" value="1"/>
</dbReference>
<keyword evidence="2 5" id="KW-0413">Isomerase</keyword>
<dbReference type="GO" id="GO:0140098">
    <property type="term" value="F:catalytic activity, acting on RNA"/>
    <property type="evidence" value="ECO:0007669"/>
    <property type="project" value="UniProtKB-ARBA"/>
</dbReference>
<dbReference type="NCBIfam" id="TIGR00005">
    <property type="entry name" value="rluA_subfam"/>
    <property type="match status" value="1"/>
</dbReference>
<comment type="similarity">
    <text evidence="1 5">Belongs to the pseudouridine synthase RluA family.</text>
</comment>
<dbReference type="Pfam" id="PF00849">
    <property type="entry name" value="PseudoU_synth_2"/>
    <property type="match status" value="1"/>
</dbReference>
<reference evidence="7" key="1">
    <citation type="submission" date="2020-10" db="EMBL/GenBank/DDBJ databases">
        <authorList>
            <person name="Gilroy R."/>
        </authorList>
    </citation>
    <scope>NUCLEOTIDE SEQUENCE</scope>
    <source>
        <strain evidence="7">2478</strain>
    </source>
</reference>
<keyword evidence="4" id="KW-0694">RNA-binding</keyword>
<dbReference type="GO" id="GO:0009982">
    <property type="term" value="F:pseudouridine synthase activity"/>
    <property type="evidence" value="ECO:0007669"/>
    <property type="project" value="InterPro"/>
</dbReference>
<dbReference type="GO" id="GO:0003723">
    <property type="term" value="F:RNA binding"/>
    <property type="evidence" value="ECO:0007669"/>
    <property type="project" value="UniProtKB-KW"/>
</dbReference>
<evidence type="ECO:0000256" key="2">
    <source>
        <dbReference type="ARBA" id="ARBA00023235"/>
    </source>
</evidence>
<dbReference type="GO" id="GO:0000455">
    <property type="term" value="P:enzyme-directed rRNA pseudouridine synthesis"/>
    <property type="evidence" value="ECO:0007669"/>
    <property type="project" value="TreeGrafter"/>
</dbReference>
<dbReference type="PANTHER" id="PTHR21600:SF44">
    <property type="entry name" value="RIBOSOMAL LARGE SUBUNIT PSEUDOURIDINE SYNTHASE D"/>
    <property type="match status" value="1"/>
</dbReference>
<dbReference type="InterPro" id="IPR006145">
    <property type="entry name" value="PsdUridine_synth_RsuA/RluA"/>
</dbReference>
<dbReference type="Proteomes" id="UP000823771">
    <property type="component" value="Unassembled WGS sequence"/>
</dbReference>
<accession>A0A9D9IVJ5</accession>
<evidence type="ECO:0000256" key="3">
    <source>
        <dbReference type="PIRSR" id="PIRSR606225-1"/>
    </source>
</evidence>
<reference evidence="7" key="2">
    <citation type="journal article" date="2021" name="PeerJ">
        <title>Extensive microbial diversity within the chicken gut microbiome revealed by metagenomics and culture.</title>
        <authorList>
            <person name="Gilroy R."/>
            <person name="Ravi A."/>
            <person name="Getino M."/>
            <person name="Pursley I."/>
            <person name="Horton D.L."/>
            <person name="Alikhan N.F."/>
            <person name="Baker D."/>
            <person name="Gharbi K."/>
            <person name="Hall N."/>
            <person name="Watson M."/>
            <person name="Adriaenssens E.M."/>
            <person name="Foster-Nyarko E."/>
            <person name="Jarju S."/>
            <person name="Secka A."/>
            <person name="Antonio M."/>
            <person name="Oren A."/>
            <person name="Chaudhuri R.R."/>
            <person name="La Ragione R."/>
            <person name="Hildebrand F."/>
            <person name="Pallen M.J."/>
        </authorList>
    </citation>
    <scope>NUCLEOTIDE SEQUENCE</scope>
    <source>
        <strain evidence="7">2478</strain>
    </source>
</reference>
<dbReference type="InterPro" id="IPR006225">
    <property type="entry name" value="PsdUridine_synth_RluC/D"/>
</dbReference>
<name>A0A9D9IVJ5_9BACT</name>
<dbReference type="SUPFAM" id="SSF55174">
    <property type="entry name" value="Alpha-L RNA-binding motif"/>
    <property type="match status" value="1"/>
</dbReference>
<evidence type="ECO:0000256" key="4">
    <source>
        <dbReference type="PROSITE-ProRule" id="PRU00182"/>
    </source>
</evidence>
<sequence length="313" mass="35382">MERKVSGRNFIADRDAPLLEYMYGALQGQSRSGIKAYLTRGQVTVNGQITTAHDFPLHTGDRIGIVDRGNVVRKRGGEVEGRVKIVYEDQWLIVADKRSGVLTMSTGKEGEVTAYSILYDYMKRMHGRNSRIFIVHRIDRETSGLVIFAKDETTKLQLQETWNKSVLERKYCAILEGHPASERGTVHSWLKENPKSMKVTSSPEDNGGKEAVTHYRVLSYGRHYSLVEFELETGRKHQIRVHASMTGCPVAGDRKYGAKGNPAGRLALHARSITFRHPVTGKVLSFETPLPNVFKTVMREDMQEDRQPGHTER</sequence>
<feature type="domain" description="Pseudouridine synthase RsuA/RluA-like" evidence="6">
    <location>
        <begin position="92"/>
        <end position="244"/>
    </location>
</feature>
<comment type="caution">
    <text evidence="7">The sequence shown here is derived from an EMBL/GenBank/DDBJ whole genome shotgun (WGS) entry which is preliminary data.</text>
</comment>
<dbReference type="PANTHER" id="PTHR21600">
    <property type="entry name" value="MITOCHONDRIAL RNA PSEUDOURIDINE SYNTHASE"/>
    <property type="match status" value="1"/>
</dbReference>
<dbReference type="EMBL" id="JADILZ010000084">
    <property type="protein sequence ID" value="MBO8479031.1"/>
    <property type="molecule type" value="Genomic_DNA"/>
</dbReference>
<dbReference type="PROSITE" id="PS01129">
    <property type="entry name" value="PSI_RLU"/>
    <property type="match status" value="1"/>
</dbReference>
<proteinExistence type="inferred from homology"/>
<comment type="catalytic activity">
    <reaction evidence="5">
        <text>a uridine in RNA = a pseudouridine in RNA</text>
        <dbReference type="Rhea" id="RHEA:48348"/>
        <dbReference type="Rhea" id="RHEA-COMP:12068"/>
        <dbReference type="Rhea" id="RHEA-COMP:12069"/>
        <dbReference type="ChEBI" id="CHEBI:65314"/>
        <dbReference type="ChEBI" id="CHEBI:65315"/>
    </reaction>
</comment>
<evidence type="ECO:0000259" key="6">
    <source>
        <dbReference type="Pfam" id="PF00849"/>
    </source>
</evidence>
<comment type="function">
    <text evidence="5">Responsible for synthesis of pseudouridine from uracil.</text>
</comment>
<dbReference type="InterPro" id="IPR020103">
    <property type="entry name" value="PsdUridine_synth_cat_dom_sf"/>
</dbReference>
<organism evidence="7 8">
    <name type="scientific">Candidatus Cryptobacteroides excrementipullorum</name>
    <dbReference type="NCBI Taxonomy" id="2840761"/>
    <lineage>
        <taxon>Bacteria</taxon>
        <taxon>Pseudomonadati</taxon>
        <taxon>Bacteroidota</taxon>
        <taxon>Bacteroidia</taxon>
        <taxon>Bacteroidales</taxon>
        <taxon>Candidatus Cryptobacteroides</taxon>
    </lineage>
</organism>
<protein>
    <recommendedName>
        <fullName evidence="5">Pseudouridine synthase</fullName>
        <ecNumber evidence="5">5.4.99.-</ecNumber>
    </recommendedName>
</protein>
<dbReference type="AlphaFoldDB" id="A0A9D9IVJ5"/>
<dbReference type="Gene3D" id="3.30.2350.10">
    <property type="entry name" value="Pseudouridine synthase"/>
    <property type="match status" value="1"/>
</dbReference>
<evidence type="ECO:0000313" key="8">
    <source>
        <dbReference type="Proteomes" id="UP000823771"/>
    </source>
</evidence>
<feature type="active site" evidence="3">
    <location>
        <position position="139"/>
    </location>
</feature>
<dbReference type="InterPro" id="IPR050188">
    <property type="entry name" value="RluA_PseudoU_synthase"/>
</dbReference>
<evidence type="ECO:0000313" key="7">
    <source>
        <dbReference type="EMBL" id="MBO8479031.1"/>
    </source>
</evidence>
<evidence type="ECO:0000256" key="5">
    <source>
        <dbReference type="RuleBase" id="RU362028"/>
    </source>
</evidence>